<feature type="transmembrane region" description="Helical" evidence="8">
    <location>
        <begin position="217"/>
        <end position="241"/>
    </location>
</feature>
<evidence type="ECO:0000259" key="9">
    <source>
        <dbReference type="PROSITE" id="PS50850"/>
    </source>
</evidence>
<accession>A3QFN3</accession>
<dbReference type="InterPro" id="IPR020846">
    <property type="entry name" value="MFS_dom"/>
</dbReference>
<dbReference type="GO" id="GO:0015528">
    <property type="term" value="F:lactose:proton symporter activity"/>
    <property type="evidence" value="ECO:0007669"/>
    <property type="project" value="TreeGrafter"/>
</dbReference>
<feature type="transmembrane region" description="Helical" evidence="8">
    <location>
        <begin position="344"/>
        <end position="367"/>
    </location>
</feature>
<organism evidence="10 11">
    <name type="scientific">Shewanella loihica (strain ATCC BAA-1088 / PV-4)</name>
    <dbReference type="NCBI Taxonomy" id="323850"/>
    <lineage>
        <taxon>Bacteria</taxon>
        <taxon>Pseudomonadati</taxon>
        <taxon>Pseudomonadota</taxon>
        <taxon>Gammaproteobacteria</taxon>
        <taxon>Alteromonadales</taxon>
        <taxon>Shewanellaceae</taxon>
        <taxon>Shewanella</taxon>
    </lineage>
</organism>
<keyword evidence="5 8" id="KW-0812">Transmembrane</keyword>
<dbReference type="InterPro" id="IPR024989">
    <property type="entry name" value="MFS_assoc_dom"/>
</dbReference>
<dbReference type="AlphaFoldDB" id="A3QFN3"/>
<dbReference type="KEGG" id="slo:Shew_2415"/>
<dbReference type="Proteomes" id="UP000001558">
    <property type="component" value="Chromosome"/>
</dbReference>
<keyword evidence="6 8" id="KW-1133">Transmembrane helix</keyword>
<dbReference type="GO" id="GO:0005886">
    <property type="term" value="C:plasma membrane"/>
    <property type="evidence" value="ECO:0007669"/>
    <property type="project" value="UniProtKB-SubCell"/>
</dbReference>
<evidence type="ECO:0000313" key="10">
    <source>
        <dbReference type="EMBL" id="ABO24281.1"/>
    </source>
</evidence>
<dbReference type="NCBIfam" id="NF037955">
    <property type="entry name" value="mfs"/>
    <property type="match status" value="1"/>
</dbReference>
<comment type="subcellular location">
    <subcellularLocation>
        <location evidence="1">Cell inner membrane</location>
        <topology evidence="1">Multi-pass membrane protein</topology>
    </subcellularLocation>
</comment>
<dbReference type="CDD" id="cd17335">
    <property type="entry name" value="MFS_MFSD6"/>
    <property type="match status" value="1"/>
</dbReference>
<dbReference type="Pfam" id="PF12832">
    <property type="entry name" value="MFS_1_like"/>
    <property type="match status" value="1"/>
</dbReference>
<dbReference type="STRING" id="323850.Shew_2415"/>
<evidence type="ECO:0000256" key="4">
    <source>
        <dbReference type="ARBA" id="ARBA00022519"/>
    </source>
</evidence>
<evidence type="ECO:0000256" key="7">
    <source>
        <dbReference type="ARBA" id="ARBA00023136"/>
    </source>
</evidence>
<keyword evidence="4" id="KW-0997">Cell inner membrane</keyword>
<keyword evidence="2" id="KW-0813">Transport</keyword>
<dbReference type="HOGENOM" id="CLU_013133_6_0_6"/>
<feature type="transmembrane region" description="Helical" evidence="8">
    <location>
        <begin position="313"/>
        <end position="332"/>
    </location>
</feature>
<evidence type="ECO:0000313" key="11">
    <source>
        <dbReference type="Proteomes" id="UP000001558"/>
    </source>
</evidence>
<name>A3QFN3_SHELP</name>
<feature type="transmembrane region" description="Helical" evidence="8">
    <location>
        <begin position="253"/>
        <end position="271"/>
    </location>
</feature>
<dbReference type="PANTHER" id="PTHR23522">
    <property type="entry name" value="BLL5896 PROTEIN"/>
    <property type="match status" value="1"/>
</dbReference>
<evidence type="ECO:0000256" key="8">
    <source>
        <dbReference type="SAM" id="Phobius"/>
    </source>
</evidence>
<evidence type="ECO:0000256" key="2">
    <source>
        <dbReference type="ARBA" id="ARBA00022448"/>
    </source>
</evidence>
<evidence type="ECO:0000256" key="1">
    <source>
        <dbReference type="ARBA" id="ARBA00004429"/>
    </source>
</evidence>
<dbReference type="EMBL" id="CP000606">
    <property type="protein sequence ID" value="ABO24281.1"/>
    <property type="molecule type" value="Genomic_DNA"/>
</dbReference>
<reference evidence="10 11" key="1">
    <citation type="submission" date="2007-03" db="EMBL/GenBank/DDBJ databases">
        <title>Complete sequence of Shewanella loihica PV-4.</title>
        <authorList>
            <consortium name="US DOE Joint Genome Institute"/>
            <person name="Copeland A."/>
            <person name="Lucas S."/>
            <person name="Lapidus A."/>
            <person name="Barry K."/>
            <person name="Detter J.C."/>
            <person name="Glavina del Rio T."/>
            <person name="Hammon N."/>
            <person name="Israni S."/>
            <person name="Dalin E."/>
            <person name="Tice H."/>
            <person name="Pitluck S."/>
            <person name="Chain P."/>
            <person name="Malfatti S."/>
            <person name="Shin M."/>
            <person name="Vergez L."/>
            <person name="Schmutz J."/>
            <person name="Larimer F."/>
            <person name="Land M."/>
            <person name="Hauser L."/>
            <person name="Kyrpides N."/>
            <person name="Mikhailova N."/>
            <person name="Romine M.F."/>
            <person name="Serres G."/>
            <person name="Fredrickson J."/>
            <person name="Tiedje J."/>
            <person name="Richardson P."/>
        </authorList>
    </citation>
    <scope>NUCLEOTIDE SEQUENCE [LARGE SCALE GENOMIC DNA]</scope>
    <source>
        <strain evidence="11">ATCC BAA-1088 / PV-4</strain>
    </source>
</reference>
<dbReference type="Gene3D" id="1.20.1250.20">
    <property type="entry name" value="MFS general substrate transporter like domains"/>
    <property type="match status" value="2"/>
</dbReference>
<dbReference type="SUPFAM" id="SSF103473">
    <property type="entry name" value="MFS general substrate transporter"/>
    <property type="match status" value="1"/>
</dbReference>
<protein>
    <submittedName>
        <fullName evidence="10">Major facilitator superfamily MFS_1</fullName>
    </submittedName>
</protein>
<dbReference type="InterPro" id="IPR026032">
    <property type="entry name" value="HcaT-like"/>
</dbReference>
<feature type="transmembrane region" description="Helical" evidence="8">
    <location>
        <begin position="60"/>
        <end position="79"/>
    </location>
</feature>
<feature type="transmembrane region" description="Helical" evidence="8">
    <location>
        <begin position="25"/>
        <end position="48"/>
    </location>
</feature>
<feature type="transmembrane region" description="Helical" evidence="8">
    <location>
        <begin position="114"/>
        <end position="133"/>
    </location>
</feature>
<feature type="transmembrane region" description="Helical" evidence="8">
    <location>
        <begin position="177"/>
        <end position="196"/>
    </location>
</feature>
<sequence length="402" mass="43794">MSSNAQSSTSMSPNGMQQSDPQHQLHWISACYFFFFAILGVLVPYLGVFFENRGFDAQQIGFLLAILMATRIIAPNIWAMVADKTGMRGQLVKMGAACSAVTFMSFFYHGGFVYLAISLSIYTFFWNAILAQLEVITLETLGENTGGYGKIRSFGSLGYLVFVVSVGFAISQFGTEILPFVGLALFLGLLGCSLSLPSTRVKVDKSQVPTPLKLDAGIIWFLLSAMLLQMSAGPFYGFFVLYLKQVGYSESSAGIYVALGVLAEIVMFMFAPRLLGRYGVSALLVLSIGFTAVRWLLMAFCASNMVWLGVSQLLHAFTFGLVHAASIQFVHQRFDVRHRSKGQALYASLSFGVGGALGTWLCGFIWGDGSQAWLSWLAAAVCALLSMLAVLLIPKTREVAKQ</sequence>
<feature type="transmembrane region" description="Helical" evidence="8">
    <location>
        <begin position="373"/>
        <end position="393"/>
    </location>
</feature>
<keyword evidence="3" id="KW-1003">Cell membrane</keyword>
<feature type="transmembrane region" description="Helical" evidence="8">
    <location>
        <begin position="154"/>
        <end position="171"/>
    </location>
</feature>
<evidence type="ECO:0000256" key="3">
    <source>
        <dbReference type="ARBA" id="ARBA00022475"/>
    </source>
</evidence>
<feature type="domain" description="Major facilitator superfamily (MFS) profile" evidence="9">
    <location>
        <begin position="160"/>
        <end position="402"/>
    </location>
</feature>
<keyword evidence="7 8" id="KW-0472">Membrane</keyword>
<dbReference type="PANTHER" id="PTHR23522:SF10">
    <property type="entry name" value="3-PHENYLPROPIONIC ACID TRANSPORTER-RELATED"/>
    <property type="match status" value="1"/>
</dbReference>
<dbReference type="PIRSF" id="PIRSF004925">
    <property type="entry name" value="HcaT"/>
    <property type="match status" value="1"/>
</dbReference>
<dbReference type="PROSITE" id="PS50850">
    <property type="entry name" value="MFS"/>
    <property type="match status" value="1"/>
</dbReference>
<evidence type="ECO:0000256" key="6">
    <source>
        <dbReference type="ARBA" id="ARBA00022989"/>
    </source>
</evidence>
<evidence type="ECO:0000256" key="5">
    <source>
        <dbReference type="ARBA" id="ARBA00022692"/>
    </source>
</evidence>
<feature type="transmembrane region" description="Helical" evidence="8">
    <location>
        <begin position="283"/>
        <end position="307"/>
    </location>
</feature>
<dbReference type="GO" id="GO:0030395">
    <property type="term" value="F:lactose binding"/>
    <property type="evidence" value="ECO:0007669"/>
    <property type="project" value="TreeGrafter"/>
</dbReference>
<proteinExistence type="predicted"/>
<keyword evidence="11" id="KW-1185">Reference proteome</keyword>
<dbReference type="InterPro" id="IPR036259">
    <property type="entry name" value="MFS_trans_sf"/>
</dbReference>
<gene>
    <name evidence="10" type="ordered locus">Shew_2415</name>
</gene>
<dbReference type="eggNOG" id="COG2814">
    <property type="taxonomic scope" value="Bacteria"/>
</dbReference>